<reference evidence="1 2" key="1">
    <citation type="submission" date="2019-03" db="EMBL/GenBank/DDBJ databases">
        <title>First draft genome of Liparis tanakae, snailfish: a comprehensive survey of snailfish specific genes.</title>
        <authorList>
            <person name="Kim W."/>
            <person name="Song I."/>
            <person name="Jeong J.-H."/>
            <person name="Kim D."/>
            <person name="Kim S."/>
            <person name="Ryu S."/>
            <person name="Song J.Y."/>
            <person name="Lee S.K."/>
        </authorList>
    </citation>
    <scope>NUCLEOTIDE SEQUENCE [LARGE SCALE GENOMIC DNA]</scope>
    <source>
        <tissue evidence="1">Muscle</tissue>
    </source>
</reference>
<dbReference type="EMBL" id="SRLO01007354">
    <property type="protein sequence ID" value="TNN28058.1"/>
    <property type="molecule type" value="Genomic_DNA"/>
</dbReference>
<accession>A0A4Z2EH11</accession>
<comment type="caution">
    <text evidence="1">The sequence shown here is derived from an EMBL/GenBank/DDBJ whole genome shotgun (WGS) entry which is preliminary data.</text>
</comment>
<evidence type="ECO:0000313" key="2">
    <source>
        <dbReference type="Proteomes" id="UP000314294"/>
    </source>
</evidence>
<evidence type="ECO:0000313" key="1">
    <source>
        <dbReference type="EMBL" id="TNN28058.1"/>
    </source>
</evidence>
<dbReference type="InterPro" id="IPR038173">
    <property type="entry name" value="COE_DBD_sf"/>
</dbReference>
<sequence>MFGIHESIQRSGSSMKEEPMVAGMNAVRTWMQGAGVLDSNTAAQR</sequence>
<dbReference type="OrthoDB" id="25246at2759"/>
<dbReference type="GO" id="GO:0003677">
    <property type="term" value="F:DNA binding"/>
    <property type="evidence" value="ECO:0007669"/>
    <property type="project" value="InterPro"/>
</dbReference>
<protein>
    <submittedName>
        <fullName evidence="1">Transcription factor COE1</fullName>
    </submittedName>
</protein>
<proteinExistence type="predicted"/>
<dbReference type="AlphaFoldDB" id="A0A4Z2EH11"/>
<dbReference type="Proteomes" id="UP000314294">
    <property type="component" value="Unassembled WGS sequence"/>
</dbReference>
<keyword evidence="2" id="KW-1185">Reference proteome</keyword>
<organism evidence="1 2">
    <name type="scientific">Liparis tanakae</name>
    <name type="common">Tanaka's snailfish</name>
    <dbReference type="NCBI Taxonomy" id="230148"/>
    <lineage>
        <taxon>Eukaryota</taxon>
        <taxon>Metazoa</taxon>
        <taxon>Chordata</taxon>
        <taxon>Craniata</taxon>
        <taxon>Vertebrata</taxon>
        <taxon>Euteleostomi</taxon>
        <taxon>Actinopterygii</taxon>
        <taxon>Neopterygii</taxon>
        <taxon>Teleostei</taxon>
        <taxon>Neoteleostei</taxon>
        <taxon>Acanthomorphata</taxon>
        <taxon>Eupercaria</taxon>
        <taxon>Perciformes</taxon>
        <taxon>Cottioidei</taxon>
        <taxon>Cottales</taxon>
        <taxon>Liparidae</taxon>
        <taxon>Liparis</taxon>
    </lineage>
</organism>
<name>A0A4Z2EH11_9TELE</name>
<dbReference type="Gene3D" id="2.60.40.3180">
    <property type="entry name" value="Transcription factor COE1, DNA-binding domain"/>
    <property type="match status" value="1"/>
</dbReference>
<gene>
    <name evidence="1" type="primary">Ebf1_4</name>
    <name evidence="1" type="ORF">EYF80_061793</name>
</gene>